<evidence type="ECO:0000313" key="1">
    <source>
        <dbReference type="EMBL" id="GMS87596.1"/>
    </source>
</evidence>
<evidence type="ECO:0000313" key="2">
    <source>
        <dbReference type="EMBL" id="GMS87597.1"/>
    </source>
</evidence>
<reference evidence="1" key="1">
    <citation type="submission" date="2023-10" db="EMBL/GenBank/DDBJ databases">
        <title>Genome assembly of Pristionchus species.</title>
        <authorList>
            <person name="Yoshida K."/>
            <person name="Sommer R.J."/>
        </authorList>
    </citation>
    <scope>NUCLEOTIDE SEQUENCE</scope>
    <source>
        <strain evidence="1">RS0144</strain>
    </source>
</reference>
<name>A0AAV5SW81_9BILA</name>
<dbReference type="AlphaFoldDB" id="A0AAV5SW81"/>
<protein>
    <recommendedName>
        <fullName evidence="4">Ribosomal protein</fullName>
    </recommendedName>
</protein>
<dbReference type="EMBL" id="BTSX01000003">
    <property type="protein sequence ID" value="GMS87597.1"/>
    <property type="molecule type" value="Genomic_DNA"/>
</dbReference>
<comment type="caution">
    <text evidence="1">The sequence shown here is derived from an EMBL/GenBank/DDBJ whole genome shotgun (WGS) entry which is preliminary data.</text>
</comment>
<evidence type="ECO:0008006" key="4">
    <source>
        <dbReference type="Google" id="ProtNLM"/>
    </source>
</evidence>
<evidence type="ECO:0000313" key="3">
    <source>
        <dbReference type="Proteomes" id="UP001432027"/>
    </source>
</evidence>
<sequence>MFDFQFPCMKELDLTVRDQSGKGGFAVTSDRIQNLSPSCTRSCCSRFRSCLKQKLSTKSCEGVARNNTCHRFPEVS</sequence>
<dbReference type="EMBL" id="BTSX01000003">
    <property type="protein sequence ID" value="GMS87596.1"/>
    <property type="molecule type" value="Genomic_DNA"/>
</dbReference>
<proteinExistence type="predicted"/>
<dbReference type="Proteomes" id="UP001432027">
    <property type="component" value="Unassembled WGS sequence"/>
</dbReference>
<accession>A0AAV5SW81</accession>
<organism evidence="1 3">
    <name type="scientific">Pristionchus entomophagus</name>
    <dbReference type="NCBI Taxonomy" id="358040"/>
    <lineage>
        <taxon>Eukaryota</taxon>
        <taxon>Metazoa</taxon>
        <taxon>Ecdysozoa</taxon>
        <taxon>Nematoda</taxon>
        <taxon>Chromadorea</taxon>
        <taxon>Rhabditida</taxon>
        <taxon>Rhabditina</taxon>
        <taxon>Diplogasteromorpha</taxon>
        <taxon>Diplogasteroidea</taxon>
        <taxon>Neodiplogasteridae</taxon>
        <taxon>Pristionchus</taxon>
    </lineage>
</organism>
<feature type="non-terminal residue" evidence="1">
    <location>
        <position position="76"/>
    </location>
</feature>
<gene>
    <name evidence="1" type="ORF">PENTCL1PPCAC_9771</name>
    <name evidence="2" type="ORF">PENTCL1PPCAC_9772</name>
</gene>
<keyword evidence="3" id="KW-1185">Reference proteome</keyword>